<feature type="transmembrane region" description="Helical" evidence="8">
    <location>
        <begin position="102"/>
        <end position="121"/>
    </location>
</feature>
<evidence type="ECO:0000313" key="10">
    <source>
        <dbReference type="Proteomes" id="UP000054935"/>
    </source>
</evidence>
<feature type="transmembrane region" description="Helical" evidence="8">
    <location>
        <begin position="288"/>
        <end position="309"/>
    </location>
</feature>
<dbReference type="PANTHER" id="PTHR30472">
    <property type="entry name" value="FERRIC ENTEROBACTIN TRANSPORT SYSTEM PERMEASE PROTEIN"/>
    <property type="match status" value="1"/>
</dbReference>
<dbReference type="Pfam" id="PF01032">
    <property type="entry name" value="FecCD"/>
    <property type="match status" value="1"/>
</dbReference>
<dbReference type="GO" id="GO:0005886">
    <property type="term" value="C:plasma membrane"/>
    <property type="evidence" value="ECO:0007669"/>
    <property type="project" value="UniProtKB-SubCell"/>
</dbReference>
<dbReference type="Gene3D" id="1.10.3470.10">
    <property type="entry name" value="ABC transporter involved in vitamin B12 uptake, BtuC"/>
    <property type="match status" value="1"/>
</dbReference>
<dbReference type="STRING" id="441103.TRN7648_04071"/>
<dbReference type="RefSeq" id="WP_058249424.1">
    <property type="nucleotide sequence ID" value="NZ_CYSE01000015.1"/>
</dbReference>
<keyword evidence="4" id="KW-1003">Cell membrane</keyword>
<dbReference type="Proteomes" id="UP000054935">
    <property type="component" value="Unassembled WGS sequence"/>
</dbReference>
<gene>
    <name evidence="9" type="primary">hmuU</name>
    <name evidence="9" type="ORF">TRN7648_04071</name>
</gene>
<dbReference type="AlphaFoldDB" id="A0A0N7M181"/>
<evidence type="ECO:0000256" key="7">
    <source>
        <dbReference type="ARBA" id="ARBA00023136"/>
    </source>
</evidence>
<feature type="transmembrane region" description="Helical" evidence="8">
    <location>
        <begin position="215"/>
        <end position="232"/>
    </location>
</feature>
<accession>A0A0N7M181</accession>
<name>A0A0N7M181_9RHOB</name>
<evidence type="ECO:0000256" key="1">
    <source>
        <dbReference type="ARBA" id="ARBA00004651"/>
    </source>
</evidence>
<feature type="transmembrane region" description="Helical" evidence="8">
    <location>
        <begin position="40"/>
        <end position="61"/>
    </location>
</feature>
<dbReference type="PANTHER" id="PTHR30472:SF19">
    <property type="entry name" value="PETROBACTIN IMPORT SYSTEM PERMEASE PROTEIN YCLO"/>
    <property type="match status" value="1"/>
</dbReference>
<comment type="similarity">
    <text evidence="2">Belongs to the binding-protein-dependent transport system permease family. FecCD subfamily.</text>
</comment>
<comment type="subcellular location">
    <subcellularLocation>
        <location evidence="1">Cell membrane</location>
        <topology evidence="1">Multi-pass membrane protein</topology>
    </subcellularLocation>
</comment>
<feature type="transmembrane region" description="Helical" evidence="8">
    <location>
        <begin position="128"/>
        <end position="149"/>
    </location>
</feature>
<keyword evidence="3" id="KW-0813">Transport</keyword>
<dbReference type="OrthoDB" id="9796260at2"/>
<protein>
    <submittedName>
        <fullName evidence="9">Hemin transport system permease protein HmuU</fullName>
    </submittedName>
</protein>
<keyword evidence="5 8" id="KW-0812">Transmembrane</keyword>
<sequence length="313" mass="32873">MPDRRVMLLALGLVAASSLFLLWNLRGPVAYILDLRAEKLAVLVLVGASAGASTVVFQTVAMNRLLTPGIVGFDALFVFLQTMLVMGMGSAQMLALPPVPKFVVEAALMTGLAVALFGLILRKGAGDVIRMILTGVIIGTLLRALAGFAQRLLDPSEFAVLQQASVASFNALDDRLIGIAAVLLGLAFVLCLRLAGRLDVAALGRDKARTLGLRYDRFVLLALCVVSVMVAVSTALVGPVVFLGLLAASLAQATLRDHRHAVLIPAAALIGALILVVGQTAFERLFGLQSSLAIVVEFAGGLVFLALVLRRPT</sequence>
<evidence type="ECO:0000256" key="2">
    <source>
        <dbReference type="ARBA" id="ARBA00007935"/>
    </source>
</evidence>
<dbReference type="GO" id="GO:0033214">
    <property type="term" value="P:siderophore-iron import into cell"/>
    <property type="evidence" value="ECO:0007669"/>
    <property type="project" value="TreeGrafter"/>
</dbReference>
<organism evidence="9 10">
    <name type="scientific">Tropicibacter naphthalenivorans</name>
    <dbReference type="NCBI Taxonomy" id="441103"/>
    <lineage>
        <taxon>Bacteria</taxon>
        <taxon>Pseudomonadati</taxon>
        <taxon>Pseudomonadota</taxon>
        <taxon>Alphaproteobacteria</taxon>
        <taxon>Rhodobacterales</taxon>
        <taxon>Roseobacteraceae</taxon>
        <taxon>Tropicibacter</taxon>
    </lineage>
</organism>
<dbReference type="GO" id="GO:0022857">
    <property type="term" value="F:transmembrane transporter activity"/>
    <property type="evidence" value="ECO:0007669"/>
    <property type="project" value="InterPro"/>
</dbReference>
<reference evidence="9 10" key="1">
    <citation type="submission" date="2015-09" db="EMBL/GenBank/DDBJ databases">
        <authorList>
            <consortium name="Swine Surveillance"/>
        </authorList>
    </citation>
    <scope>NUCLEOTIDE SEQUENCE [LARGE SCALE GENOMIC DNA]</scope>
    <source>
        <strain evidence="9 10">CECT 7648</strain>
    </source>
</reference>
<keyword evidence="6 8" id="KW-1133">Transmembrane helix</keyword>
<dbReference type="EMBL" id="CYSE01000015">
    <property type="protein sequence ID" value="CUH82529.1"/>
    <property type="molecule type" value="Genomic_DNA"/>
</dbReference>
<dbReference type="SUPFAM" id="SSF81345">
    <property type="entry name" value="ABC transporter involved in vitamin B12 uptake, BtuC"/>
    <property type="match status" value="1"/>
</dbReference>
<feature type="transmembrane region" description="Helical" evidence="8">
    <location>
        <begin position="176"/>
        <end position="195"/>
    </location>
</feature>
<evidence type="ECO:0000256" key="3">
    <source>
        <dbReference type="ARBA" id="ARBA00022448"/>
    </source>
</evidence>
<evidence type="ECO:0000256" key="4">
    <source>
        <dbReference type="ARBA" id="ARBA00022475"/>
    </source>
</evidence>
<feature type="transmembrane region" description="Helical" evidence="8">
    <location>
        <begin position="262"/>
        <end position="282"/>
    </location>
</feature>
<dbReference type="InterPro" id="IPR000522">
    <property type="entry name" value="ABC_transptr_permease_BtuC"/>
</dbReference>
<dbReference type="InterPro" id="IPR037294">
    <property type="entry name" value="ABC_BtuC-like"/>
</dbReference>
<keyword evidence="7 8" id="KW-0472">Membrane</keyword>
<proteinExistence type="inferred from homology"/>
<feature type="transmembrane region" description="Helical" evidence="8">
    <location>
        <begin position="73"/>
        <end position="96"/>
    </location>
</feature>
<evidence type="ECO:0000256" key="5">
    <source>
        <dbReference type="ARBA" id="ARBA00022692"/>
    </source>
</evidence>
<keyword evidence="10" id="KW-1185">Reference proteome</keyword>
<evidence type="ECO:0000313" key="9">
    <source>
        <dbReference type="EMBL" id="CUH82529.1"/>
    </source>
</evidence>
<evidence type="ECO:0000256" key="6">
    <source>
        <dbReference type="ARBA" id="ARBA00022989"/>
    </source>
</evidence>
<evidence type="ECO:0000256" key="8">
    <source>
        <dbReference type="SAM" id="Phobius"/>
    </source>
</evidence>